<sequence length="88" mass="9516">MEMLFIVLHVLFGLGAFAGSLLLAISFKDKFHELSKLQRTALLVTIGSLFATLVVTMAARGNVIFALFFSFLAVGACGYLAFTKPKKA</sequence>
<organism evidence="2 3">
    <name type="scientific">Ligilactobacillus faecis</name>
    <dbReference type="NCBI Taxonomy" id="762833"/>
    <lineage>
        <taxon>Bacteria</taxon>
        <taxon>Bacillati</taxon>
        <taxon>Bacillota</taxon>
        <taxon>Bacilli</taxon>
        <taxon>Lactobacillales</taxon>
        <taxon>Lactobacillaceae</taxon>
        <taxon>Ligilactobacillus</taxon>
    </lineage>
</organism>
<dbReference type="Proteomes" id="UP001565236">
    <property type="component" value="Unassembled WGS sequence"/>
</dbReference>
<evidence type="ECO:0000313" key="3">
    <source>
        <dbReference type="Proteomes" id="UP001565236"/>
    </source>
</evidence>
<keyword evidence="1" id="KW-0472">Membrane</keyword>
<evidence type="ECO:0000256" key="1">
    <source>
        <dbReference type="SAM" id="Phobius"/>
    </source>
</evidence>
<name>A0ABV4DRQ7_9LACO</name>
<feature type="transmembrane region" description="Helical" evidence="1">
    <location>
        <begin position="6"/>
        <end position="27"/>
    </location>
</feature>
<feature type="transmembrane region" description="Helical" evidence="1">
    <location>
        <begin position="39"/>
        <end position="58"/>
    </location>
</feature>
<proteinExistence type="predicted"/>
<keyword evidence="1" id="KW-1133">Transmembrane helix</keyword>
<feature type="transmembrane region" description="Helical" evidence="1">
    <location>
        <begin position="64"/>
        <end position="82"/>
    </location>
</feature>
<accession>A0ABV4DRQ7</accession>
<dbReference type="EMBL" id="JBCLUF010000049">
    <property type="protein sequence ID" value="MEY8663155.1"/>
    <property type="molecule type" value="Genomic_DNA"/>
</dbReference>
<reference evidence="2 3" key="1">
    <citation type="submission" date="2024-03" db="EMBL/GenBank/DDBJ databases">
        <title>Mouse gut bacterial collection (mGBC) of GemPharmatech.</title>
        <authorList>
            <person name="He Y."/>
            <person name="Dong L."/>
            <person name="Wu D."/>
            <person name="Gao X."/>
            <person name="Lin Z."/>
        </authorList>
    </citation>
    <scope>NUCLEOTIDE SEQUENCE [LARGE SCALE GENOMIC DNA]</scope>
    <source>
        <strain evidence="2 3">15-30</strain>
    </source>
</reference>
<keyword evidence="3" id="KW-1185">Reference proteome</keyword>
<comment type="caution">
    <text evidence="2">The sequence shown here is derived from an EMBL/GenBank/DDBJ whole genome shotgun (WGS) entry which is preliminary data.</text>
</comment>
<protein>
    <submittedName>
        <fullName evidence="2">Na+-transporting malonate decarboxylase, carboxybiotin decarboxylase subunit, madB</fullName>
    </submittedName>
</protein>
<keyword evidence="1" id="KW-0812">Transmembrane</keyword>
<gene>
    <name evidence="2" type="ORF">AALT52_09795</name>
</gene>
<evidence type="ECO:0000313" key="2">
    <source>
        <dbReference type="EMBL" id="MEY8663155.1"/>
    </source>
</evidence>